<reference evidence="3" key="1">
    <citation type="submission" date="2021-01" db="EMBL/GenBank/DDBJ databases">
        <authorList>
            <person name="Corre E."/>
            <person name="Pelletier E."/>
            <person name="Niang G."/>
            <person name="Scheremetjew M."/>
            <person name="Finn R."/>
            <person name="Kale V."/>
            <person name="Holt S."/>
            <person name="Cochrane G."/>
            <person name="Meng A."/>
            <person name="Brown T."/>
            <person name="Cohen L."/>
        </authorList>
    </citation>
    <scope>NUCLEOTIDE SEQUENCE</scope>
    <source>
        <strain evidence="3">B650</strain>
    </source>
</reference>
<dbReference type="AlphaFoldDB" id="A0A7S2LLX0"/>
<sequence>MPGSHCLNESKIDPSEDLISLKQALQSDLRRSGLVGCILLQFRSYIARKLVGGIAHPLLRNASDQMPTAVGATPLSTPFTDKEEAIRTLIFCYLRDAGLKCTTSVFAPEAGIRSEIMSVKECILALGIQFRTTAYDNALDSWNHQSSAYAFESKPLVKSMLVWFVQIAVDRFSSMNSSSSVSTQTEILDPVESARSSLNFELGRLKEKYNKDVDEESAMQGKHIEECIRTFQATCETRLERDFQEKVKRFRQREVSKIHLEEEKRFKLELRVVKAELKAEYESRLQVALSNLEKSRQEMCDQQQGEVIDRTIAIQSLECRERKIRADEKRLRIMLSQAEIKMKEAEATEMKASKLASQEFERSRMQARKSYDSAMETLDSQRKLLDEDIVKLKAEMALFDDKKSEIRELRKNLAALEGELSQTKIKLSQADLELQAYKKAYGENDEGAAMKNIRLIKENRSLQMNLNELREARDADYVDLQGKEEESRQKLRCYKNIISTLKFDLTNAENRATAADHEVERCNDNMNAAVAEAGNLRLLLKKSQVALEAIRSSEVRRQRNLPALKNLVPSNLIDEDRSIIRSRSSNSKNLPFEIIYRPNLPNQMTSSQNLRKVSSDHACQPIEGVKLLYGCTHSCNVADEFTGNVDYIDTRVLENVSPLTHNHTVSKSHLLQSLASLSITKPPPDKCVSSLRSDEVARQEVSRDAQSGATAIMVGEVMSNEVKVEDEEDLGGGDDEGQEEVLDFQHAISTAVINDNEGSEAQQQLQVVVAGANHNNIDDGNNKAGDEEQIVVLDPPRAAAADVDASFFNVTSQEQIIEDEIMGDVNFTAKDIRAANEGNKNPVVLQGASSDNNVRGHEPDEEMPLPEDSSTHDFPVSDKLEMALEPSGTSIAHEDKNATSGKQTPSMQIIIKTSSQGTFSDAEKRNDDCVKLADNVGHYPPERNDTIGIGPGINTRKLQEEVVNADNEPSMAIEEASIKGNERTEDLEKNGIVSRELEEFSSGSGIYDYDFHENESDFDDGARLPNDIQCDDSVKTSKSSSEFKYMSHRLVEADVESISLDQVSIERSSSCSNSIHADLTGSSYELASFDTNFRSKCSDEW</sequence>
<keyword evidence="1" id="KW-0175">Coiled coil</keyword>
<name>A0A7S2LLX0_9STRA</name>
<protein>
    <recommendedName>
        <fullName evidence="4">LisH domain-containing protein</fullName>
    </recommendedName>
</protein>
<feature type="coiled-coil region" evidence="1">
    <location>
        <begin position="328"/>
        <end position="472"/>
    </location>
</feature>
<dbReference type="EMBL" id="HBGY01031021">
    <property type="protein sequence ID" value="CAD9609067.1"/>
    <property type="molecule type" value="Transcribed_RNA"/>
</dbReference>
<evidence type="ECO:0000256" key="1">
    <source>
        <dbReference type="SAM" id="Coils"/>
    </source>
</evidence>
<gene>
    <name evidence="3" type="ORF">LDAN0321_LOCUS19323</name>
</gene>
<accession>A0A7S2LLX0</accession>
<proteinExistence type="predicted"/>
<evidence type="ECO:0008006" key="4">
    <source>
        <dbReference type="Google" id="ProtNLM"/>
    </source>
</evidence>
<feature type="region of interest" description="Disordered" evidence="2">
    <location>
        <begin position="838"/>
        <end position="874"/>
    </location>
</feature>
<evidence type="ECO:0000256" key="2">
    <source>
        <dbReference type="SAM" id="MobiDB-lite"/>
    </source>
</evidence>
<evidence type="ECO:0000313" key="3">
    <source>
        <dbReference type="EMBL" id="CAD9609067.1"/>
    </source>
</evidence>
<organism evidence="3">
    <name type="scientific">Leptocylindrus danicus</name>
    <dbReference type="NCBI Taxonomy" id="163516"/>
    <lineage>
        <taxon>Eukaryota</taxon>
        <taxon>Sar</taxon>
        <taxon>Stramenopiles</taxon>
        <taxon>Ochrophyta</taxon>
        <taxon>Bacillariophyta</taxon>
        <taxon>Coscinodiscophyceae</taxon>
        <taxon>Chaetocerotophycidae</taxon>
        <taxon>Leptocylindrales</taxon>
        <taxon>Leptocylindraceae</taxon>
        <taxon>Leptocylindrus</taxon>
    </lineage>
</organism>